<comment type="caution">
    <text evidence="2">The sequence shown here is derived from an EMBL/GenBank/DDBJ whole genome shotgun (WGS) entry which is preliminary data.</text>
</comment>
<organism evidence="2 3">
    <name type="scientific">Actinomadura viridis</name>
    <dbReference type="NCBI Taxonomy" id="58110"/>
    <lineage>
        <taxon>Bacteria</taxon>
        <taxon>Bacillati</taxon>
        <taxon>Actinomycetota</taxon>
        <taxon>Actinomycetes</taxon>
        <taxon>Streptosporangiales</taxon>
        <taxon>Thermomonosporaceae</taxon>
        <taxon>Actinomadura</taxon>
    </lineage>
</organism>
<dbReference type="Proteomes" id="UP000614047">
    <property type="component" value="Unassembled WGS sequence"/>
</dbReference>
<gene>
    <name evidence="2" type="ORF">IW256_004472</name>
</gene>
<protein>
    <recommendedName>
        <fullName evidence="4">SH3 domain-containing protein</fullName>
    </recommendedName>
</protein>
<evidence type="ECO:0008006" key="4">
    <source>
        <dbReference type="Google" id="ProtNLM"/>
    </source>
</evidence>
<sequence>MGVRTGLFLAATGIAAGGFAVPAAEAAGTERARAQVLCRYVVTPVSPERETVDVFAGPGRDFPRIRQAKAGTTITVYCVPRNGYFLINPENQEQPGGFIYYRYLAPVQGVEAGGGGTSGGARPMLAAAGAAAVALGGLMAMAPRARRRNS</sequence>
<keyword evidence="3" id="KW-1185">Reference proteome</keyword>
<proteinExistence type="predicted"/>
<dbReference type="EMBL" id="JADOUA010000001">
    <property type="protein sequence ID" value="MBG6090359.1"/>
    <property type="molecule type" value="Genomic_DNA"/>
</dbReference>
<name>A0A931DFU9_9ACTN</name>
<feature type="transmembrane region" description="Helical" evidence="1">
    <location>
        <begin position="124"/>
        <end position="142"/>
    </location>
</feature>
<keyword evidence="1" id="KW-1133">Transmembrane helix</keyword>
<accession>A0A931DFU9</accession>
<dbReference type="RefSeq" id="WP_197012829.1">
    <property type="nucleotide sequence ID" value="NZ_BAABES010000016.1"/>
</dbReference>
<evidence type="ECO:0000313" key="2">
    <source>
        <dbReference type="EMBL" id="MBG6090359.1"/>
    </source>
</evidence>
<keyword evidence="1" id="KW-0812">Transmembrane</keyword>
<reference evidence="2" key="1">
    <citation type="submission" date="2020-11" db="EMBL/GenBank/DDBJ databases">
        <title>Sequencing the genomes of 1000 actinobacteria strains.</title>
        <authorList>
            <person name="Klenk H.-P."/>
        </authorList>
    </citation>
    <scope>NUCLEOTIDE SEQUENCE</scope>
    <source>
        <strain evidence="2">DSM 43175</strain>
    </source>
</reference>
<keyword evidence="1" id="KW-0472">Membrane</keyword>
<evidence type="ECO:0000256" key="1">
    <source>
        <dbReference type="SAM" id="Phobius"/>
    </source>
</evidence>
<dbReference type="AlphaFoldDB" id="A0A931DFU9"/>
<evidence type="ECO:0000313" key="3">
    <source>
        <dbReference type="Proteomes" id="UP000614047"/>
    </source>
</evidence>